<reference evidence="2 3" key="1">
    <citation type="submission" date="2017-11" db="EMBL/GenBank/DDBJ databases">
        <title>Genome-resolved metagenomics identifies genetic mobility, metabolic interactions, and unexpected diversity in perchlorate-reducing communities.</title>
        <authorList>
            <person name="Barnum T.P."/>
            <person name="Figueroa I.A."/>
            <person name="Carlstrom C.I."/>
            <person name="Lucas L.N."/>
            <person name="Engelbrektson A.L."/>
            <person name="Coates J.D."/>
        </authorList>
    </citation>
    <scope>NUCLEOTIDE SEQUENCE [LARGE SCALE GENOMIC DNA]</scope>
    <source>
        <strain evidence="2">BM301</strain>
    </source>
</reference>
<dbReference type="GO" id="GO:0006313">
    <property type="term" value="P:DNA transposition"/>
    <property type="evidence" value="ECO:0007669"/>
    <property type="project" value="InterPro"/>
</dbReference>
<protein>
    <recommendedName>
        <fullName evidence="1">Transposase IS801/IS1294 domain-containing protein</fullName>
    </recommendedName>
</protein>
<name>A0A2N6CXW2_9GAMM</name>
<organism evidence="2 3">
    <name type="scientific">Sedimenticola selenatireducens</name>
    <dbReference type="NCBI Taxonomy" id="191960"/>
    <lineage>
        <taxon>Bacteria</taxon>
        <taxon>Pseudomonadati</taxon>
        <taxon>Pseudomonadota</taxon>
        <taxon>Gammaproteobacteria</taxon>
        <taxon>Chromatiales</taxon>
        <taxon>Sedimenticolaceae</taxon>
        <taxon>Sedimenticola</taxon>
    </lineage>
</organism>
<evidence type="ECO:0000259" key="1">
    <source>
        <dbReference type="Pfam" id="PF04986"/>
    </source>
</evidence>
<dbReference type="AlphaFoldDB" id="A0A2N6CXW2"/>
<evidence type="ECO:0000313" key="3">
    <source>
        <dbReference type="Proteomes" id="UP000235015"/>
    </source>
</evidence>
<accession>A0A2N6CXW2</accession>
<dbReference type="Proteomes" id="UP000235015">
    <property type="component" value="Unassembled WGS sequence"/>
</dbReference>
<dbReference type="Pfam" id="PF04986">
    <property type="entry name" value="Y2_Tnp"/>
    <property type="match status" value="1"/>
</dbReference>
<dbReference type="GO" id="GO:0003677">
    <property type="term" value="F:DNA binding"/>
    <property type="evidence" value="ECO:0007669"/>
    <property type="project" value="InterPro"/>
</dbReference>
<dbReference type="GO" id="GO:0004803">
    <property type="term" value="F:transposase activity"/>
    <property type="evidence" value="ECO:0007669"/>
    <property type="project" value="InterPro"/>
</dbReference>
<feature type="domain" description="Transposase IS801/IS1294" evidence="1">
    <location>
        <begin position="4"/>
        <end position="74"/>
    </location>
</feature>
<dbReference type="InterPro" id="IPR007069">
    <property type="entry name" value="Transposase_32"/>
</dbReference>
<gene>
    <name evidence="2" type="ORF">C0630_06970</name>
</gene>
<comment type="caution">
    <text evidence="2">The sequence shown here is derived from an EMBL/GenBank/DDBJ whole genome shotgun (WGS) entry which is preliminary data.</text>
</comment>
<sequence>MAIYLSRYVRGGPINDRRLISSDQKGVRFRYQDHRDGKSKVMALSESNFISRVLSHVPVKGRHLVRYYGLYVSGASEKRETARKALGAEPESAYEVDKKVRCCPECGRQLSHFRSTRGKNSYIGNTQVISAYVAGVQQDVEFDRASSLGQFRPDIERPPAWSFFGVPGGELT</sequence>
<evidence type="ECO:0000313" key="2">
    <source>
        <dbReference type="EMBL" id="PLX62148.1"/>
    </source>
</evidence>
<proteinExistence type="predicted"/>
<dbReference type="EMBL" id="PKUN01000008">
    <property type="protein sequence ID" value="PLX62148.1"/>
    <property type="molecule type" value="Genomic_DNA"/>
</dbReference>